<evidence type="ECO:0000256" key="5">
    <source>
        <dbReference type="ARBA" id="ARBA00022946"/>
    </source>
</evidence>
<name>A0A9P7NG45_9HYPO</name>
<gene>
    <name evidence="7" type="ORF">E4U43_001522</name>
</gene>
<dbReference type="InterPro" id="IPR010487">
    <property type="entry name" value="NGRN/Rrg9"/>
</dbReference>
<feature type="compositionally biased region" description="Gly residues" evidence="6">
    <location>
        <begin position="149"/>
        <end position="173"/>
    </location>
</feature>
<feature type="compositionally biased region" description="Basic and acidic residues" evidence="6">
    <location>
        <begin position="191"/>
        <end position="201"/>
    </location>
</feature>
<evidence type="ECO:0000256" key="1">
    <source>
        <dbReference type="ARBA" id="ARBA00003548"/>
    </source>
</evidence>
<evidence type="ECO:0000256" key="2">
    <source>
        <dbReference type="ARBA" id="ARBA00004173"/>
    </source>
</evidence>
<dbReference type="Proteomes" id="UP000748025">
    <property type="component" value="Unassembled WGS sequence"/>
</dbReference>
<feature type="compositionally biased region" description="Basic and acidic residues" evidence="6">
    <location>
        <begin position="335"/>
        <end position="351"/>
    </location>
</feature>
<sequence>MNCACSAAPWKKFILGLAQVHNVPALVSHSRASAVSTVSRAAGAAPGVATRSSRCFGTGGLRRQEASALGRLEGCDSGETTTTTTAAATTTTTVAEAARAAAAGSFAQCQSTVGDDATGKASVMSAGASSAEQARLKKEKKKEKEMRAGGEGVDSGDGAGGAASRGRGAGLGNGDDNNNNIKGSKNNKSSRSNDQDERGADRPATPRKAHWQIQKEALKEKFPEGWAPRKRLSPDALAGIRALNAQFPDVYTTEALAGKFQVSPEAIRRVLKSKWTPSAEEEQERQERWFRRGKSVWERQAALGIKPPKKWRREGIVRGVEWHERRQRAVQWEREWEENEKNAERERRAREGGGWYGGDGMGGGGR</sequence>
<dbReference type="GO" id="GO:0005739">
    <property type="term" value="C:mitochondrion"/>
    <property type="evidence" value="ECO:0007669"/>
    <property type="project" value="UniProtKB-SubCell"/>
</dbReference>
<dbReference type="PANTHER" id="PTHR13475:SF3">
    <property type="entry name" value="NEUGRIN"/>
    <property type="match status" value="1"/>
</dbReference>
<dbReference type="GO" id="GO:0005634">
    <property type="term" value="C:nucleus"/>
    <property type="evidence" value="ECO:0007669"/>
    <property type="project" value="TreeGrafter"/>
</dbReference>
<comment type="caution">
    <text evidence="7">The sequence shown here is derived from an EMBL/GenBank/DDBJ whole genome shotgun (WGS) entry which is preliminary data.</text>
</comment>
<evidence type="ECO:0000313" key="8">
    <source>
        <dbReference type="Proteomes" id="UP000748025"/>
    </source>
</evidence>
<comment type="similarity">
    <text evidence="3">Belongs to the RRG9 family.</text>
</comment>
<dbReference type="EMBL" id="SRPW01000150">
    <property type="protein sequence ID" value="KAG6017369.1"/>
    <property type="molecule type" value="Genomic_DNA"/>
</dbReference>
<feature type="region of interest" description="Disordered" evidence="6">
    <location>
        <begin position="335"/>
        <end position="366"/>
    </location>
</feature>
<keyword evidence="5" id="KW-0809">Transit peptide</keyword>
<feature type="region of interest" description="Disordered" evidence="6">
    <location>
        <begin position="117"/>
        <end position="230"/>
    </location>
</feature>
<evidence type="ECO:0000256" key="6">
    <source>
        <dbReference type="SAM" id="MobiDB-lite"/>
    </source>
</evidence>
<evidence type="ECO:0000313" key="7">
    <source>
        <dbReference type="EMBL" id="KAG6017369.1"/>
    </source>
</evidence>
<dbReference type="PANTHER" id="PTHR13475">
    <property type="entry name" value="NEUGRIN"/>
    <property type="match status" value="1"/>
</dbReference>
<comment type="subcellular location">
    <subcellularLocation>
        <location evidence="2">Mitochondrion</location>
    </subcellularLocation>
</comment>
<protein>
    <recommendedName>
        <fullName evidence="4">Required for respiratory growth protein 9, mitochondrial</fullName>
    </recommendedName>
</protein>
<accession>A0A9P7NG45</accession>
<feature type="compositionally biased region" description="Low complexity" evidence="6">
    <location>
        <begin position="174"/>
        <end position="190"/>
    </location>
</feature>
<proteinExistence type="inferred from homology"/>
<dbReference type="Pfam" id="PF06413">
    <property type="entry name" value="Neugrin"/>
    <property type="match status" value="1"/>
</dbReference>
<comment type="function">
    <text evidence="1">Required for respiratory activity and maintenance and expression of the mitochondrial genome.</text>
</comment>
<evidence type="ECO:0000256" key="4">
    <source>
        <dbReference type="ARBA" id="ARBA00013566"/>
    </source>
</evidence>
<organism evidence="7 8">
    <name type="scientific">Claviceps pusilla</name>
    <dbReference type="NCBI Taxonomy" id="123648"/>
    <lineage>
        <taxon>Eukaryota</taxon>
        <taxon>Fungi</taxon>
        <taxon>Dikarya</taxon>
        <taxon>Ascomycota</taxon>
        <taxon>Pezizomycotina</taxon>
        <taxon>Sordariomycetes</taxon>
        <taxon>Hypocreomycetidae</taxon>
        <taxon>Hypocreales</taxon>
        <taxon>Clavicipitaceae</taxon>
        <taxon>Claviceps</taxon>
    </lineage>
</organism>
<dbReference type="AlphaFoldDB" id="A0A9P7NG45"/>
<reference evidence="7" key="1">
    <citation type="journal article" date="2020" name="bioRxiv">
        <title>Whole genome comparisons of ergot fungi reveals the divergence and evolution of species within the genus Claviceps are the result of varying mechanisms driving genome evolution and host range expansion.</title>
        <authorList>
            <person name="Wyka S.A."/>
            <person name="Mondo S.J."/>
            <person name="Liu M."/>
            <person name="Dettman J."/>
            <person name="Nalam V."/>
            <person name="Broders K.D."/>
        </authorList>
    </citation>
    <scope>NUCLEOTIDE SEQUENCE</scope>
    <source>
        <strain evidence="7">CCC 602</strain>
    </source>
</reference>
<evidence type="ECO:0000256" key="3">
    <source>
        <dbReference type="ARBA" id="ARBA00010895"/>
    </source>
</evidence>
<keyword evidence="8" id="KW-1185">Reference proteome</keyword>
<feature type="compositionally biased region" description="Gly residues" evidence="6">
    <location>
        <begin position="352"/>
        <end position="366"/>
    </location>
</feature>
<dbReference type="OrthoDB" id="5578174at2759"/>